<dbReference type="PANTHER" id="PTHR22683">
    <property type="entry name" value="SPORULATION PROTEIN RELATED"/>
    <property type="match status" value="1"/>
</dbReference>
<feature type="transmembrane region" description="Helical" evidence="4">
    <location>
        <begin position="20"/>
        <end position="39"/>
    </location>
</feature>
<dbReference type="InterPro" id="IPR050206">
    <property type="entry name" value="FtsK/SpoIIIE/SftA"/>
</dbReference>
<dbReference type="GO" id="GO:0005524">
    <property type="term" value="F:ATP binding"/>
    <property type="evidence" value="ECO:0007669"/>
    <property type="project" value="UniProtKB-UniRule"/>
</dbReference>
<dbReference type="SMART" id="SM00382">
    <property type="entry name" value="AAA"/>
    <property type="match status" value="2"/>
</dbReference>
<keyword evidence="4" id="KW-0812">Transmembrane</keyword>
<dbReference type="CDD" id="cd01127">
    <property type="entry name" value="TrwB_TraG_TraD_VirD4"/>
    <property type="match status" value="1"/>
</dbReference>
<comment type="caution">
    <text evidence="6">The sequence shown here is derived from an EMBL/GenBank/DDBJ whole genome shotgun (WGS) entry which is preliminary data.</text>
</comment>
<feature type="domain" description="FtsK" evidence="5">
    <location>
        <begin position="370"/>
        <end position="558"/>
    </location>
</feature>
<accession>A0A841AJV6</accession>
<keyword evidence="4" id="KW-1133">Transmembrane helix</keyword>
<evidence type="ECO:0000256" key="4">
    <source>
        <dbReference type="SAM" id="Phobius"/>
    </source>
</evidence>
<evidence type="ECO:0000256" key="1">
    <source>
        <dbReference type="ARBA" id="ARBA00022741"/>
    </source>
</evidence>
<evidence type="ECO:0000256" key="2">
    <source>
        <dbReference type="ARBA" id="ARBA00022840"/>
    </source>
</evidence>
<dbReference type="PANTHER" id="PTHR22683:SF1">
    <property type="entry name" value="TYPE VII SECRETION SYSTEM PROTEIN ESSC"/>
    <property type="match status" value="1"/>
</dbReference>
<proteinExistence type="predicted"/>
<evidence type="ECO:0000313" key="6">
    <source>
        <dbReference type="EMBL" id="MBB5842704.1"/>
    </source>
</evidence>
<sequence length="968" mass="100175">MKDSTQSIPAPEPPAAPAPYSFPLLATVAPVVVSIAIWLITQSVFALVFAALGPAVAVASVADARLQAQRRGRRETARFEAELAEARAEIAAAHGRERDTLVAASPSASRLVDGGWPESEHWLGSLDAVVPVSLGRAERPSAVTLDAPASRGRTADHDRLRALVAHAARLPDAPAMVDARLGIGVAGPDPLATAVARGIVLQLAASLSPLTHSLTLETAEASTARAEWLWLDELPHDLVLVDGGETVLRVQSRQPPGVAATRGPESAAVAVAGRREALPRFARVVVWAGDGQSRLVQHPDLAELGPLRLEPVSREQALLVARAMTAHARRARLVGGVAALPAELAFDECGGRETGERPAGLDCVVGVTAAGPLRLDLAAHGPHAVVGGTTGSGKSELLVAWVLAMARAHPPRAASVLLVDFKGGSAFAALAALPHCVGVITDLDETGAARALESLAAELRRRERVLAAAGAKSVDAPGTGGAVADLPRLVIVVDEFAAMVAGFPELHALFGDVAARGRSLGVHLVLCTQRPAGVIRDAVLANSGLRVSLRVNNRGDSVAVIGSDEAAALPLSPRGRAWVAADGDAPVLAQFPLVAPQDIDAVARRWSADSYRPHRPWLDPLPDLVRPGDLAPGEPGGIPVGRLDDPARQSQPTAFYRPATHGNLLVVGGAGAGKTGVLDTLAAAASPIRVSRVPHDIEGAWDVLTATLAAVRGGDVAGSTLVLLDDLDTLVARFPEEYEGAVLELVTQGLREGPGRGIHWALTAQRLTSGLHSVAALCGSRLLLRLPSRQEHVLAGGDGEHFSSALPPGAGRWEGLRVQIAHTEAEPRPHPSRPAPPVLDLSRPLAVVTRRPAQFADRLRRSVPALSRSGAVSVLGAEGIGVSTGGSAAVVGDAQAWLSSWGSIAALRATHTLVVEGCGAAEFRSITRVTELPPPLAPTPGGGTPAAFWALDPDGRITRATLPRAPGP</sequence>
<evidence type="ECO:0000256" key="3">
    <source>
        <dbReference type="PROSITE-ProRule" id="PRU00289"/>
    </source>
</evidence>
<dbReference type="AlphaFoldDB" id="A0A841AJV6"/>
<dbReference type="PROSITE" id="PS50901">
    <property type="entry name" value="FTSK"/>
    <property type="match status" value="1"/>
</dbReference>
<keyword evidence="7" id="KW-1185">Reference proteome</keyword>
<keyword evidence="4" id="KW-0472">Membrane</keyword>
<evidence type="ECO:0000313" key="7">
    <source>
        <dbReference type="Proteomes" id="UP000536685"/>
    </source>
</evidence>
<dbReference type="InterPro" id="IPR027417">
    <property type="entry name" value="P-loop_NTPase"/>
</dbReference>
<dbReference type="InterPro" id="IPR003593">
    <property type="entry name" value="AAA+_ATPase"/>
</dbReference>
<protein>
    <submittedName>
        <fullName evidence="6">S-DNA-T family DNA segregation ATPase FtsK/SpoIIIE</fullName>
    </submittedName>
</protein>
<dbReference type="GO" id="GO:0003677">
    <property type="term" value="F:DNA binding"/>
    <property type="evidence" value="ECO:0007669"/>
    <property type="project" value="InterPro"/>
</dbReference>
<dbReference type="SUPFAM" id="SSF52540">
    <property type="entry name" value="P-loop containing nucleoside triphosphate hydrolases"/>
    <property type="match status" value="2"/>
</dbReference>
<dbReference type="Proteomes" id="UP000536685">
    <property type="component" value="Unassembled WGS sequence"/>
</dbReference>
<gene>
    <name evidence="6" type="ORF">HD599_001027</name>
</gene>
<dbReference type="InterPro" id="IPR002543">
    <property type="entry name" value="FtsK_dom"/>
</dbReference>
<keyword evidence="1 3" id="KW-0547">Nucleotide-binding</keyword>
<evidence type="ECO:0000259" key="5">
    <source>
        <dbReference type="PROSITE" id="PS50901"/>
    </source>
</evidence>
<dbReference type="Gene3D" id="3.40.50.300">
    <property type="entry name" value="P-loop containing nucleotide triphosphate hydrolases"/>
    <property type="match status" value="3"/>
</dbReference>
<reference evidence="6 7" key="1">
    <citation type="submission" date="2020-08" db="EMBL/GenBank/DDBJ databases">
        <title>Sequencing the genomes of 1000 actinobacteria strains.</title>
        <authorList>
            <person name="Klenk H.-P."/>
        </authorList>
    </citation>
    <scope>NUCLEOTIDE SEQUENCE [LARGE SCALE GENOMIC DNA]</scope>
    <source>
        <strain evidence="6 7">DSM 105784</strain>
    </source>
</reference>
<dbReference type="RefSeq" id="WP_184234245.1">
    <property type="nucleotide sequence ID" value="NZ_JACHMJ010000001.1"/>
</dbReference>
<keyword evidence="2 3" id="KW-0067">ATP-binding</keyword>
<dbReference type="EMBL" id="JACHMJ010000001">
    <property type="protein sequence ID" value="MBB5842704.1"/>
    <property type="molecule type" value="Genomic_DNA"/>
</dbReference>
<feature type="binding site" evidence="3">
    <location>
        <begin position="388"/>
        <end position="395"/>
    </location>
    <ligand>
        <name>ATP</name>
        <dbReference type="ChEBI" id="CHEBI:30616"/>
    </ligand>
</feature>
<dbReference type="Pfam" id="PF01580">
    <property type="entry name" value="FtsK_SpoIIIE"/>
    <property type="match status" value="1"/>
</dbReference>
<name>A0A841AJV6_9MICO</name>
<organism evidence="6 7">
    <name type="scientific">Conyzicola lurida</name>
    <dbReference type="NCBI Taxonomy" id="1172621"/>
    <lineage>
        <taxon>Bacteria</taxon>
        <taxon>Bacillati</taxon>
        <taxon>Actinomycetota</taxon>
        <taxon>Actinomycetes</taxon>
        <taxon>Micrococcales</taxon>
        <taxon>Microbacteriaceae</taxon>
        <taxon>Conyzicola</taxon>
    </lineage>
</organism>
<feature type="transmembrane region" description="Helical" evidence="4">
    <location>
        <begin position="44"/>
        <end position="62"/>
    </location>
</feature>